<reference evidence="2 3" key="1">
    <citation type="submission" date="2023-03" db="EMBL/GenBank/DDBJ databases">
        <title>Bacillus Genome Sequencing.</title>
        <authorList>
            <person name="Dunlap C."/>
        </authorList>
    </citation>
    <scope>NUCLEOTIDE SEQUENCE [LARGE SCALE GENOMIC DNA]</scope>
    <source>
        <strain evidence="2 3">B-59205</strain>
    </source>
</reference>
<keyword evidence="3" id="KW-1185">Reference proteome</keyword>
<dbReference type="GO" id="GO:0016746">
    <property type="term" value="F:acyltransferase activity"/>
    <property type="evidence" value="ECO:0007669"/>
    <property type="project" value="UniProtKB-KW"/>
</dbReference>
<keyword evidence="1" id="KW-0472">Membrane</keyword>
<name>A0AAW9NQD2_9BACL</name>
<organism evidence="2 3">
    <name type="scientific">Metasolibacillus meyeri</name>
    <dbReference type="NCBI Taxonomy" id="1071052"/>
    <lineage>
        <taxon>Bacteria</taxon>
        <taxon>Bacillati</taxon>
        <taxon>Bacillota</taxon>
        <taxon>Bacilli</taxon>
        <taxon>Bacillales</taxon>
        <taxon>Caryophanaceae</taxon>
        <taxon>Metasolibacillus</taxon>
    </lineage>
</organism>
<evidence type="ECO:0000256" key="1">
    <source>
        <dbReference type="SAM" id="Phobius"/>
    </source>
</evidence>
<proteinExistence type="predicted"/>
<keyword evidence="1" id="KW-1133">Transmembrane helix</keyword>
<keyword evidence="2" id="KW-0808">Transferase</keyword>
<dbReference type="EMBL" id="JARSFG010000009">
    <property type="protein sequence ID" value="MEC1178078.1"/>
    <property type="molecule type" value="Genomic_DNA"/>
</dbReference>
<dbReference type="RefSeq" id="WP_326122614.1">
    <property type="nucleotide sequence ID" value="NZ_JARSFG010000009.1"/>
</dbReference>
<accession>A0AAW9NQD2</accession>
<feature type="transmembrane region" description="Helical" evidence="1">
    <location>
        <begin position="39"/>
        <end position="57"/>
    </location>
</feature>
<feature type="transmembrane region" description="Helical" evidence="1">
    <location>
        <begin position="7"/>
        <end position="27"/>
    </location>
</feature>
<keyword evidence="1" id="KW-0812">Transmembrane</keyword>
<evidence type="ECO:0000313" key="2">
    <source>
        <dbReference type="EMBL" id="MEC1178078.1"/>
    </source>
</evidence>
<dbReference type="AlphaFoldDB" id="A0AAW9NQD2"/>
<dbReference type="Proteomes" id="UP001344888">
    <property type="component" value="Unassembled WGS sequence"/>
</dbReference>
<keyword evidence="2" id="KW-0012">Acyltransferase</keyword>
<protein>
    <submittedName>
        <fullName evidence="2">Acyltransferase</fullName>
    </submittedName>
</protein>
<gene>
    <name evidence="2" type="ORF">P9B03_06245</name>
</gene>
<evidence type="ECO:0000313" key="3">
    <source>
        <dbReference type="Proteomes" id="UP001344888"/>
    </source>
</evidence>
<comment type="caution">
    <text evidence="2">The sequence shown here is derived from an EMBL/GenBank/DDBJ whole genome shotgun (WGS) entry which is preliminary data.</text>
</comment>
<sequence length="70" mass="7981">MKFYKGRLKYVIPLSVVVGVSSTMMIFNRYEEVPSLHKFLIIVGAVFFSAIISYFLFPQAGDNPDDRGPY</sequence>